<gene>
    <name evidence="1" type="ORF">LOK49_LG01G01466</name>
</gene>
<accession>A0ACC0J402</accession>
<evidence type="ECO:0000313" key="2">
    <source>
        <dbReference type="Proteomes" id="UP001060215"/>
    </source>
</evidence>
<evidence type="ECO:0000313" key="1">
    <source>
        <dbReference type="EMBL" id="KAI8032680.1"/>
    </source>
</evidence>
<proteinExistence type="predicted"/>
<protein>
    <submittedName>
        <fullName evidence="1">Uncharacterized protein</fullName>
    </submittedName>
</protein>
<organism evidence="1 2">
    <name type="scientific">Camellia lanceoleosa</name>
    <dbReference type="NCBI Taxonomy" id="1840588"/>
    <lineage>
        <taxon>Eukaryota</taxon>
        <taxon>Viridiplantae</taxon>
        <taxon>Streptophyta</taxon>
        <taxon>Embryophyta</taxon>
        <taxon>Tracheophyta</taxon>
        <taxon>Spermatophyta</taxon>
        <taxon>Magnoliopsida</taxon>
        <taxon>eudicotyledons</taxon>
        <taxon>Gunneridae</taxon>
        <taxon>Pentapetalae</taxon>
        <taxon>asterids</taxon>
        <taxon>Ericales</taxon>
        <taxon>Theaceae</taxon>
        <taxon>Camellia</taxon>
    </lineage>
</organism>
<keyword evidence="2" id="KW-1185">Reference proteome</keyword>
<name>A0ACC0J402_9ERIC</name>
<reference evidence="1 2" key="1">
    <citation type="journal article" date="2022" name="Plant J.">
        <title>Chromosome-level genome of Camellia lanceoleosa provides a valuable resource for understanding genome evolution and self-incompatibility.</title>
        <authorList>
            <person name="Gong W."/>
            <person name="Xiao S."/>
            <person name="Wang L."/>
            <person name="Liao Z."/>
            <person name="Chang Y."/>
            <person name="Mo W."/>
            <person name="Hu G."/>
            <person name="Li W."/>
            <person name="Zhao G."/>
            <person name="Zhu H."/>
            <person name="Hu X."/>
            <person name="Ji K."/>
            <person name="Xiang X."/>
            <person name="Song Q."/>
            <person name="Yuan D."/>
            <person name="Jin S."/>
            <person name="Zhang L."/>
        </authorList>
    </citation>
    <scope>NUCLEOTIDE SEQUENCE [LARGE SCALE GENOMIC DNA]</scope>
    <source>
        <strain evidence="1">SQ_2022a</strain>
    </source>
</reference>
<dbReference type="EMBL" id="CM045758">
    <property type="protein sequence ID" value="KAI8032680.1"/>
    <property type="molecule type" value="Genomic_DNA"/>
</dbReference>
<sequence>MFVYFQSNKKIRLRCSHEDNNLLTNKKMMTIVEDYQCKLTTSS</sequence>
<comment type="caution">
    <text evidence="1">The sequence shown here is derived from an EMBL/GenBank/DDBJ whole genome shotgun (WGS) entry which is preliminary data.</text>
</comment>
<dbReference type="Proteomes" id="UP001060215">
    <property type="component" value="Chromosome 1"/>
</dbReference>